<evidence type="ECO:0000313" key="1">
    <source>
        <dbReference type="EMBL" id="KAJ4481340.1"/>
    </source>
</evidence>
<name>A0ABQ8VB18_9AGAR</name>
<keyword evidence="2" id="KW-1185">Reference proteome</keyword>
<sequence length="58" mass="6765">MYTLFMSIFACSAFIRAFIQTFYYPKYIIEGGIVVPRSNQYENLLSSENEHLGCIDKM</sequence>
<protein>
    <submittedName>
        <fullName evidence="1">Uncharacterized protein</fullName>
    </submittedName>
</protein>
<comment type="caution">
    <text evidence="1">The sequence shown here is derived from an EMBL/GenBank/DDBJ whole genome shotgun (WGS) entry which is preliminary data.</text>
</comment>
<organism evidence="1 2">
    <name type="scientific">Lentinula lateritia</name>
    <dbReference type="NCBI Taxonomy" id="40482"/>
    <lineage>
        <taxon>Eukaryota</taxon>
        <taxon>Fungi</taxon>
        <taxon>Dikarya</taxon>
        <taxon>Basidiomycota</taxon>
        <taxon>Agaricomycotina</taxon>
        <taxon>Agaricomycetes</taxon>
        <taxon>Agaricomycetidae</taxon>
        <taxon>Agaricales</taxon>
        <taxon>Marasmiineae</taxon>
        <taxon>Omphalotaceae</taxon>
        <taxon>Lentinula</taxon>
    </lineage>
</organism>
<dbReference type="EMBL" id="JANVFT010000059">
    <property type="protein sequence ID" value="KAJ4481340.1"/>
    <property type="molecule type" value="Genomic_DNA"/>
</dbReference>
<evidence type="ECO:0000313" key="2">
    <source>
        <dbReference type="Proteomes" id="UP001150217"/>
    </source>
</evidence>
<proteinExistence type="predicted"/>
<reference evidence="1" key="1">
    <citation type="submission" date="2022-08" db="EMBL/GenBank/DDBJ databases">
        <title>A Global Phylogenomic Analysis of the Shiitake Genus Lentinula.</title>
        <authorList>
            <consortium name="DOE Joint Genome Institute"/>
            <person name="Sierra-Patev S."/>
            <person name="Min B."/>
            <person name="Naranjo-Ortiz M."/>
            <person name="Looney B."/>
            <person name="Konkel Z."/>
            <person name="Slot J.C."/>
            <person name="Sakamoto Y."/>
            <person name="Steenwyk J.L."/>
            <person name="Rokas A."/>
            <person name="Carro J."/>
            <person name="Camarero S."/>
            <person name="Ferreira P."/>
            <person name="Molpeceres G."/>
            <person name="Ruiz-Duenas F.J."/>
            <person name="Serrano A."/>
            <person name="Henrissat B."/>
            <person name="Drula E."/>
            <person name="Hughes K.W."/>
            <person name="Mata J.L."/>
            <person name="Ishikawa N.K."/>
            <person name="Vargas-Isla R."/>
            <person name="Ushijima S."/>
            <person name="Smith C.A."/>
            <person name="Ahrendt S."/>
            <person name="Andreopoulos W."/>
            <person name="He G."/>
            <person name="Labutti K."/>
            <person name="Lipzen A."/>
            <person name="Ng V."/>
            <person name="Riley R."/>
            <person name="Sandor L."/>
            <person name="Barry K."/>
            <person name="Martinez A.T."/>
            <person name="Xiao Y."/>
            <person name="Gibbons J.G."/>
            <person name="Terashima K."/>
            <person name="Grigoriev I.V."/>
            <person name="Hibbett D.S."/>
        </authorList>
    </citation>
    <scope>NUCLEOTIDE SEQUENCE</scope>
    <source>
        <strain evidence="1">RHP3577 ss4</strain>
    </source>
</reference>
<accession>A0ABQ8VB18</accession>
<gene>
    <name evidence="1" type="ORF">C8R41DRAFT_841840</name>
</gene>
<dbReference type="Proteomes" id="UP001150217">
    <property type="component" value="Unassembled WGS sequence"/>
</dbReference>